<dbReference type="SUPFAM" id="SSF52518">
    <property type="entry name" value="Thiamin diphosphate-binding fold (THDP-binding)"/>
    <property type="match status" value="1"/>
</dbReference>
<name>A0A0G1A1R0_UNCKA</name>
<dbReference type="PANTHER" id="PTHR47514:SF1">
    <property type="entry name" value="TRANSKETOLASE N-TERMINAL SECTION-RELATED"/>
    <property type="match status" value="1"/>
</dbReference>
<comment type="cofactor">
    <cofactor evidence="1">
        <name>thiamine diphosphate</name>
        <dbReference type="ChEBI" id="CHEBI:58937"/>
    </cofactor>
</comment>
<comment type="similarity">
    <text evidence="2">Belongs to the transketolase family.</text>
</comment>
<proteinExistence type="inferred from homology"/>
<dbReference type="Pfam" id="PF00456">
    <property type="entry name" value="Transketolase_N"/>
    <property type="match status" value="1"/>
</dbReference>
<dbReference type="EMBL" id="LCBX01000053">
    <property type="protein sequence ID" value="KKS19303.1"/>
    <property type="molecule type" value="Genomic_DNA"/>
</dbReference>
<dbReference type="Gene3D" id="3.40.50.970">
    <property type="match status" value="1"/>
</dbReference>
<evidence type="ECO:0000313" key="5">
    <source>
        <dbReference type="EMBL" id="KKS19303.1"/>
    </source>
</evidence>
<evidence type="ECO:0000256" key="1">
    <source>
        <dbReference type="ARBA" id="ARBA00001964"/>
    </source>
</evidence>
<comment type="caution">
    <text evidence="5">The sequence shown here is derived from an EMBL/GenBank/DDBJ whole genome shotgun (WGS) entry which is preliminary data.</text>
</comment>
<dbReference type="InterPro" id="IPR029061">
    <property type="entry name" value="THDP-binding"/>
</dbReference>
<keyword evidence="3" id="KW-0786">Thiamine pyrophosphate</keyword>
<evidence type="ECO:0000256" key="3">
    <source>
        <dbReference type="ARBA" id="ARBA00023052"/>
    </source>
</evidence>
<dbReference type="AlphaFoldDB" id="A0A0G1A1R0"/>
<dbReference type="InterPro" id="IPR005474">
    <property type="entry name" value="Transketolase_N"/>
</dbReference>
<accession>A0A0G1A1R0</accession>
<evidence type="ECO:0000259" key="4">
    <source>
        <dbReference type="Pfam" id="PF00456"/>
    </source>
</evidence>
<dbReference type="PANTHER" id="PTHR47514">
    <property type="entry name" value="TRANSKETOLASE N-TERMINAL SECTION-RELATED"/>
    <property type="match status" value="1"/>
</dbReference>
<dbReference type="CDD" id="cd02012">
    <property type="entry name" value="TPP_TK"/>
    <property type="match status" value="1"/>
</dbReference>
<protein>
    <recommendedName>
        <fullName evidence="4">Transketolase N-terminal domain-containing protein</fullName>
    </recommendedName>
</protein>
<evidence type="ECO:0000313" key="6">
    <source>
        <dbReference type="Proteomes" id="UP000034507"/>
    </source>
</evidence>
<sequence length="290" mass="32349">MPTVKRYVRNVQLLELEHIATRLREEVINMLHQAGSGHSAGSLGTADIFTALYFDVMNIDPAHPLKPDRDRFVLSNGHMCPIWYATLAYRGYFSKTELETLRKTGSKLQGHPHAASLPGVENSSGPLGQGLSLAIGMAMAAKMNGENHRIYCMTSDGELNEGQTWEAAMFAGTSQLSNITWIIDRNNIQIDGTTETIMPLEPLREKLESFNWYVIEIDGHNIEEIINSCNMSKAVTQRPTVIIAHTIPGKGVEFMQYKFSWHGKAPNESEAKDALKQLRSLDGRIGSEYE</sequence>
<evidence type="ECO:0000256" key="2">
    <source>
        <dbReference type="ARBA" id="ARBA00007131"/>
    </source>
</evidence>
<organism evidence="5 6">
    <name type="scientific">candidate division WWE3 bacterium GW2011_GWC1_41_7</name>
    <dbReference type="NCBI Taxonomy" id="1619119"/>
    <lineage>
        <taxon>Bacteria</taxon>
        <taxon>Katanobacteria</taxon>
    </lineage>
</organism>
<dbReference type="Proteomes" id="UP000034507">
    <property type="component" value="Unassembled WGS sequence"/>
</dbReference>
<dbReference type="PATRIC" id="fig|1619119.3.peg.872"/>
<feature type="domain" description="Transketolase N-terminal" evidence="4">
    <location>
        <begin position="19"/>
        <end position="276"/>
    </location>
</feature>
<reference evidence="5 6" key="1">
    <citation type="journal article" date="2015" name="Nature">
        <title>rRNA introns, odd ribosomes, and small enigmatic genomes across a large radiation of phyla.</title>
        <authorList>
            <person name="Brown C.T."/>
            <person name="Hug L.A."/>
            <person name="Thomas B.C."/>
            <person name="Sharon I."/>
            <person name="Castelle C.J."/>
            <person name="Singh A."/>
            <person name="Wilkins M.J."/>
            <person name="Williams K.H."/>
            <person name="Banfield J.F."/>
        </authorList>
    </citation>
    <scope>NUCLEOTIDE SEQUENCE [LARGE SCALE GENOMIC DNA]</scope>
</reference>
<gene>
    <name evidence="5" type="ORF">UU77_C0053G0008</name>
</gene>